<evidence type="ECO:0000256" key="1">
    <source>
        <dbReference type="ARBA" id="ARBA00004141"/>
    </source>
</evidence>
<dbReference type="OrthoDB" id="257992at2759"/>
<dbReference type="InterPro" id="IPR047871">
    <property type="entry name" value="K_chnl_Slo-like"/>
</dbReference>
<name>A0A0B1T7S5_OESDE</name>
<dbReference type="Proteomes" id="UP000053660">
    <property type="component" value="Unassembled WGS sequence"/>
</dbReference>
<dbReference type="Pfam" id="PF22614">
    <property type="entry name" value="Slo-like_RCK"/>
    <property type="match status" value="1"/>
</dbReference>
<dbReference type="EMBL" id="KN550839">
    <property type="protein sequence ID" value="KHJ93304.1"/>
    <property type="molecule type" value="Genomic_DNA"/>
</dbReference>
<dbReference type="FunFam" id="1.10.287.70:FF:000188">
    <property type="entry name" value="SLOwpoke potassium channel family"/>
    <property type="match status" value="1"/>
</dbReference>
<keyword evidence="2" id="KW-0813">Transport</keyword>
<feature type="domain" description="RCK N-terminal" evidence="13">
    <location>
        <begin position="252"/>
        <end position="388"/>
    </location>
</feature>
<keyword evidence="9 12" id="KW-0472">Membrane</keyword>
<dbReference type="GO" id="GO:0005886">
    <property type="term" value="C:plasma membrane"/>
    <property type="evidence" value="ECO:0007669"/>
    <property type="project" value="TreeGrafter"/>
</dbReference>
<evidence type="ECO:0000256" key="3">
    <source>
        <dbReference type="ARBA" id="ARBA00022538"/>
    </source>
</evidence>
<dbReference type="FunFam" id="3.40.50.720:FF:000011">
    <property type="entry name" value="Potassium channel subfamily T member 1"/>
    <property type="match status" value="1"/>
</dbReference>
<dbReference type="Gene3D" id="3.40.50.720">
    <property type="entry name" value="NAD(P)-binding Rossmann-like Domain"/>
    <property type="match status" value="1"/>
</dbReference>
<keyword evidence="6" id="KW-0630">Potassium</keyword>
<gene>
    <name evidence="14" type="ORF">OESDEN_06790</name>
</gene>
<evidence type="ECO:0000256" key="2">
    <source>
        <dbReference type="ARBA" id="ARBA00022448"/>
    </source>
</evidence>
<protein>
    <submittedName>
        <fullName evidence="14">Calcium-activated BK potassium channel alpha subunit</fullName>
    </submittedName>
</protein>
<dbReference type="PROSITE" id="PS51201">
    <property type="entry name" value="RCK_N"/>
    <property type="match status" value="1"/>
</dbReference>
<keyword evidence="3" id="KW-0633">Potassium transport</keyword>
<dbReference type="Pfam" id="PF07885">
    <property type="entry name" value="Ion_trans_2"/>
    <property type="match status" value="1"/>
</dbReference>
<evidence type="ECO:0000313" key="15">
    <source>
        <dbReference type="Proteomes" id="UP000053660"/>
    </source>
</evidence>
<keyword evidence="4 12" id="KW-0812">Transmembrane</keyword>
<accession>A0A0B1T7S5</accession>
<evidence type="ECO:0000256" key="10">
    <source>
        <dbReference type="ARBA" id="ARBA00023303"/>
    </source>
</evidence>
<feature type="transmembrane region" description="Helical" evidence="12">
    <location>
        <begin position="29"/>
        <end position="47"/>
    </location>
</feature>
<feature type="transmembrane region" description="Helical" evidence="12">
    <location>
        <begin position="181"/>
        <end position="199"/>
    </location>
</feature>
<evidence type="ECO:0000256" key="8">
    <source>
        <dbReference type="ARBA" id="ARBA00023065"/>
    </source>
</evidence>
<reference evidence="14 15" key="1">
    <citation type="submission" date="2014-03" db="EMBL/GenBank/DDBJ databases">
        <title>Draft genome of the hookworm Oesophagostomum dentatum.</title>
        <authorList>
            <person name="Mitreva M."/>
        </authorList>
    </citation>
    <scope>NUCLEOTIDE SEQUENCE [LARGE SCALE GENOMIC DNA]</scope>
    <source>
        <strain evidence="14 15">OD-Hann</strain>
    </source>
</reference>
<evidence type="ECO:0000256" key="11">
    <source>
        <dbReference type="ARBA" id="ARBA00034430"/>
    </source>
</evidence>
<dbReference type="PANTHER" id="PTHR10027:SF10">
    <property type="entry name" value="SLOWPOKE 2, ISOFORM D"/>
    <property type="match status" value="1"/>
</dbReference>
<keyword evidence="5" id="KW-0631">Potassium channel</keyword>
<dbReference type="GO" id="GO:0005228">
    <property type="term" value="F:intracellular sodium-activated potassium channel activity"/>
    <property type="evidence" value="ECO:0007669"/>
    <property type="project" value="TreeGrafter"/>
</dbReference>
<evidence type="ECO:0000256" key="5">
    <source>
        <dbReference type="ARBA" id="ARBA00022826"/>
    </source>
</evidence>
<keyword evidence="10 14" id="KW-0407">Ion channel</keyword>
<evidence type="ECO:0000256" key="6">
    <source>
        <dbReference type="ARBA" id="ARBA00022958"/>
    </source>
</evidence>
<evidence type="ECO:0000256" key="12">
    <source>
        <dbReference type="SAM" id="Phobius"/>
    </source>
</evidence>
<evidence type="ECO:0000256" key="7">
    <source>
        <dbReference type="ARBA" id="ARBA00022989"/>
    </source>
</evidence>
<keyword evidence="8" id="KW-0406">Ion transport</keyword>
<dbReference type="SUPFAM" id="SSF81324">
    <property type="entry name" value="Voltage-gated potassium channels"/>
    <property type="match status" value="1"/>
</dbReference>
<feature type="transmembrane region" description="Helical" evidence="12">
    <location>
        <begin position="80"/>
        <end position="102"/>
    </location>
</feature>
<evidence type="ECO:0000313" key="14">
    <source>
        <dbReference type="EMBL" id="KHJ93304.1"/>
    </source>
</evidence>
<dbReference type="InterPro" id="IPR013099">
    <property type="entry name" value="K_chnl_dom"/>
</dbReference>
<sequence length="539" mass="62336">MQYGVDTSFKSRLQQYFIENQKSSLRIRLFNVFIKLLSCVLYCVRVANDDRTLPPFVKAKERPEGAIRYEYLLWVDRNDILWLVQTIVAFISIFETIIIFYISYQIFQPKLRRLFVPVFLNCWLAKGSLQAMMNDLNRGSFMNQSALFRQLLLLVSTLFCLIFTGMCSIEHLQRGGERQFDLFTSFYFVMVTFSTVGYGDWYPDTWMSRLCVVSFICVALVLLPSQIEALGQTWLEKQKSGGDYSGGWSRNEKHVVVTITHLEVEFIRDFLDEFYAHPENQLTQVILLSPAELDNQTRLLLKIPLYNERVHYIRGSALRDEDLERARLGAAQACFILSARHQNKKITTDEHTILRSWAVKDFAPHVKQYVQIFRAETKMHIEHAEVLICEDEFKYSLLANNCICPGISTFITLLMHTSRGEEGKKSPEPWHKVYGFHSGNEIYMIRAGDSKFFGDFIGKSFTYASFHAHRTYGIGLIGVKTNETNAKIRLNPGVSHIVQGTDILYYMGLTNEESLYDFRKDLKDQRRKANLASTIANIG</sequence>
<dbReference type="Gene3D" id="1.10.287.70">
    <property type="match status" value="1"/>
</dbReference>
<evidence type="ECO:0000259" key="13">
    <source>
        <dbReference type="PROSITE" id="PS51201"/>
    </source>
</evidence>
<comment type="subcellular location">
    <subcellularLocation>
        <location evidence="1">Membrane</location>
        <topology evidence="1">Multi-pass membrane protein</topology>
    </subcellularLocation>
</comment>
<dbReference type="PANTHER" id="PTHR10027">
    <property type="entry name" value="CALCIUM-ACTIVATED POTASSIUM CHANNEL ALPHA CHAIN"/>
    <property type="match status" value="1"/>
</dbReference>
<evidence type="ECO:0000256" key="9">
    <source>
        <dbReference type="ARBA" id="ARBA00023136"/>
    </source>
</evidence>
<dbReference type="InterPro" id="IPR003148">
    <property type="entry name" value="RCK_N"/>
</dbReference>
<dbReference type="AlphaFoldDB" id="A0A0B1T7S5"/>
<organism evidence="14 15">
    <name type="scientific">Oesophagostomum dentatum</name>
    <name type="common">Nodular worm</name>
    <dbReference type="NCBI Taxonomy" id="61180"/>
    <lineage>
        <taxon>Eukaryota</taxon>
        <taxon>Metazoa</taxon>
        <taxon>Ecdysozoa</taxon>
        <taxon>Nematoda</taxon>
        <taxon>Chromadorea</taxon>
        <taxon>Rhabditida</taxon>
        <taxon>Rhabditina</taxon>
        <taxon>Rhabditomorpha</taxon>
        <taxon>Strongyloidea</taxon>
        <taxon>Strongylidae</taxon>
        <taxon>Oesophagostomum</taxon>
    </lineage>
</organism>
<evidence type="ECO:0000256" key="4">
    <source>
        <dbReference type="ARBA" id="ARBA00022692"/>
    </source>
</evidence>
<dbReference type="Pfam" id="PF03493">
    <property type="entry name" value="BK_channel_a"/>
    <property type="match status" value="1"/>
</dbReference>
<keyword evidence="7 12" id="KW-1133">Transmembrane helix</keyword>
<dbReference type="GO" id="GO:0015271">
    <property type="term" value="F:outward rectifier potassium channel activity"/>
    <property type="evidence" value="ECO:0007669"/>
    <property type="project" value="TreeGrafter"/>
</dbReference>
<feature type="transmembrane region" description="Helical" evidence="12">
    <location>
        <begin position="151"/>
        <end position="169"/>
    </location>
</feature>
<proteinExistence type="predicted"/>
<keyword evidence="15" id="KW-1185">Reference proteome</keyword>
<feature type="transmembrane region" description="Helical" evidence="12">
    <location>
        <begin position="114"/>
        <end position="131"/>
    </location>
</feature>
<comment type="catalytic activity">
    <reaction evidence="11">
        <text>K(+)(in) = K(+)(out)</text>
        <dbReference type="Rhea" id="RHEA:29463"/>
        <dbReference type="ChEBI" id="CHEBI:29103"/>
    </reaction>
</comment>
<dbReference type="InterPro" id="IPR003929">
    <property type="entry name" value="K_chnl_BK_asu"/>
</dbReference>